<feature type="transmembrane region" description="Helical" evidence="1">
    <location>
        <begin position="138"/>
        <end position="159"/>
    </location>
</feature>
<protein>
    <submittedName>
        <fullName evidence="2">Uncharacterized protein</fullName>
    </submittedName>
</protein>
<dbReference type="OrthoDB" id="2618234at2"/>
<proteinExistence type="predicted"/>
<reference evidence="2 3" key="1">
    <citation type="submission" date="2018-10" db="EMBL/GenBank/DDBJ databases">
        <title>Draft genome sequence of Bacillus salarius IM0101, isolated from a hypersaline soil in Inner Mongolia, China.</title>
        <authorList>
            <person name="Yamprayoonswat W."/>
            <person name="Boonvisut S."/>
            <person name="Jumpathong W."/>
            <person name="Sittihan S."/>
            <person name="Ruangsuj P."/>
            <person name="Wanthongcharoen S."/>
            <person name="Thongpramul N."/>
            <person name="Pimmason S."/>
            <person name="Yu B."/>
            <person name="Yasawong M."/>
        </authorList>
    </citation>
    <scope>NUCLEOTIDE SEQUENCE [LARGE SCALE GENOMIC DNA]</scope>
    <source>
        <strain evidence="2 3">IM0101</strain>
    </source>
</reference>
<keyword evidence="1" id="KW-0472">Membrane</keyword>
<feature type="transmembrane region" description="Helical" evidence="1">
    <location>
        <begin position="76"/>
        <end position="93"/>
    </location>
</feature>
<sequence length="168" mass="19889">MIVWESFDLNEICIMIMLLLGYATLFLLPKKFSNDITLLFSIWGVSIGFLFDFTIGGGLVNFYVINDSPEYELFDIFYYLLFAPSSYIFIYFYETFRSYKNTFLWYIFIFALIGVGLQTVFTWLEIINFKENAGYKPMFSFAVFITTQTITILYFELVYSKFKILIND</sequence>
<name>A0A428MWI3_9BACI</name>
<gene>
    <name evidence="2" type="ORF">D7Z54_26175</name>
</gene>
<keyword evidence="3" id="KW-1185">Reference proteome</keyword>
<evidence type="ECO:0000313" key="2">
    <source>
        <dbReference type="EMBL" id="RSL30454.1"/>
    </source>
</evidence>
<organism evidence="2 3">
    <name type="scientific">Salibacterium salarium</name>
    <dbReference type="NCBI Taxonomy" id="284579"/>
    <lineage>
        <taxon>Bacteria</taxon>
        <taxon>Bacillati</taxon>
        <taxon>Bacillota</taxon>
        <taxon>Bacilli</taxon>
        <taxon>Bacillales</taxon>
        <taxon>Bacillaceae</taxon>
    </lineage>
</organism>
<dbReference type="EMBL" id="RBVX01000037">
    <property type="protein sequence ID" value="RSL30454.1"/>
    <property type="molecule type" value="Genomic_DNA"/>
</dbReference>
<evidence type="ECO:0000313" key="3">
    <source>
        <dbReference type="Proteomes" id="UP000275076"/>
    </source>
</evidence>
<evidence type="ECO:0000256" key="1">
    <source>
        <dbReference type="SAM" id="Phobius"/>
    </source>
</evidence>
<dbReference type="RefSeq" id="WP_125560662.1">
    <property type="nucleotide sequence ID" value="NZ_RBVX01000037.1"/>
</dbReference>
<dbReference type="Proteomes" id="UP000275076">
    <property type="component" value="Unassembled WGS sequence"/>
</dbReference>
<dbReference type="AlphaFoldDB" id="A0A428MWI3"/>
<keyword evidence="1" id="KW-0812">Transmembrane</keyword>
<keyword evidence="1" id="KW-1133">Transmembrane helix</keyword>
<feature type="transmembrane region" description="Helical" evidence="1">
    <location>
        <begin position="12"/>
        <end position="28"/>
    </location>
</feature>
<feature type="transmembrane region" description="Helical" evidence="1">
    <location>
        <begin position="105"/>
        <end position="126"/>
    </location>
</feature>
<feature type="transmembrane region" description="Helical" evidence="1">
    <location>
        <begin position="40"/>
        <end position="64"/>
    </location>
</feature>
<accession>A0A428MWI3</accession>
<comment type="caution">
    <text evidence="2">The sequence shown here is derived from an EMBL/GenBank/DDBJ whole genome shotgun (WGS) entry which is preliminary data.</text>
</comment>